<dbReference type="SUPFAM" id="SSF50129">
    <property type="entry name" value="GroES-like"/>
    <property type="match status" value="1"/>
</dbReference>
<dbReference type="GO" id="GO:0008270">
    <property type="term" value="F:zinc ion binding"/>
    <property type="evidence" value="ECO:0007669"/>
    <property type="project" value="InterPro"/>
</dbReference>
<feature type="active site" description="Proton donor; for dehydratase activity" evidence="10">
    <location>
        <position position="1212"/>
    </location>
</feature>
<dbReference type="InterPro" id="IPR036864">
    <property type="entry name" value="Zn2-C6_fun-type_DNA-bd_sf"/>
</dbReference>
<dbReference type="SMART" id="SM00829">
    <property type="entry name" value="PKS_ER"/>
    <property type="match status" value="1"/>
</dbReference>
<evidence type="ECO:0000256" key="7">
    <source>
        <dbReference type="ARBA" id="ARBA00023242"/>
    </source>
</evidence>
<dbReference type="Gene3D" id="3.30.559.70">
    <property type="entry name" value="Choline/Carnitine o-acyltransferase, domain 2"/>
    <property type="match status" value="1"/>
</dbReference>
<feature type="region of interest" description="Disordered" evidence="11">
    <location>
        <begin position="457"/>
        <end position="502"/>
    </location>
</feature>
<dbReference type="Gene3D" id="3.10.129.110">
    <property type="entry name" value="Polyketide synthase dehydratase"/>
    <property type="match status" value="1"/>
</dbReference>
<evidence type="ECO:0000256" key="6">
    <source>
        <dbReference type="ARBA" id="ARBA00023002"/>
    </source>
</evidence>
<dbReference type="InterPro" id="IPR032821">
    <property type="entry name" value="PKS_assoc"/>
</dbReference>
<evidence type="ECO:0000256" key="3">
    <source>
        <dbReference type="ARBA" id="ARBA00022679"/>
    </source>
</evidence>
<dbReference type="SMART" id="SM00822">
    <property type="entry name" value="PKS_KR"/>
    <property type="match status" value="1"/>
</dbReference>
<feature type="domain" description="Zn(2)-C6 fungal-type" evidence="12">
    <location>
        <begin position="3200"/>
        <end position="3230"/>
    </location>
</feature>
<dbReference type="Pfam" id="PF13602">
    <property type="entry name" value="ADH_zinc_N_2"/>
    <property type="match status" value="1"/>
</dbReference>
<dbReference type="PROSITE" id="PS52004">
    <property type="entry name" value="KS3_2"/>
    <property type="match status" value="1"/>
</dbReference>
<dbReference type="Pfam" id="PF00172">
    <property type="entry name" value="Zn_clus"/>
    <property type="match status" value="1"/>
</dbReference>
<dbReference type="InterPro" id="IPR042104">
    <property type="entry name" value="PKS_dehydratase_sf"/>
</dbReference>
<dbReference type="InterPro" id="IPR016039">
    <property type="entry name" value="Thiolase-like"/>
</dbReference>
<dbReference type="SMART" id="SM00066">
    <property type="entry name" value="GAL4"/>
    <property type="match status" value="1"/>
</dbReference>
<keyword evidence="8" id="KW-0511">Multifunctional enzyme</keyword>
<dbReference type="SUPFAM" id="SSF57701">
    <property type="entry name" value="Zn2/Cys6 DNA-binding domain"/>
    <property type="match status" value="1"/>
</dbReference>
<dbReference type="InterPro" id="IPR049551">
    <property type="entry name" value="PKS_DH_C"/>
</dbReference>
<proteinExistence type="predicted"/>
<dbReference type="Gene3D" id="3.40.366.10">
    <property type="entry name" value="Malonyl-Coenzyme A Acyl Carrier Protein, domain 2"/>
    <property type="match status" value="1"/>
</dbReference>
<keyword evidence="4" id="KW-0677">Repeat</keyword>
<evidence type="ECO:0000259" key="15">
    <source>
        <dbReference type="PROSITE" id="PS52019"/>
    </source>
</evidence>
<name>A0A8H5TT25_9HYPO</name>
<dbReference type="InterPro" id="IPR023213">
    <property type="entry name" value="CAT-like_dom_sf"/>
</dbReference>
<dbReference type="InterPro" id="IPR049900">
    <property type="entry name" value="PKS_mFAS_DH"/>
</dbReference>
<dbReference type="CDD" id="cd12148">
    <property type="entry name" value="fungal_TF_MHR"/>
    <property type="match status" value="1"/>
</dbReference>
<evidence type="ECO:0000256" key="8">
    <source>
        <dbReference type="ARBA" id="ARBA00023268"/>
    </source>
</evidence>
<dbReference type="SMART" id="SM00825">
    <property type="entry name" value="PKS_KS"/>
    <property type="match status" value="1"/>
</dbReference>
<dbReference type="InterPro" id="IPR014030">
    <property type="entry name" value="Ketoacyl_synth_N"/>
</dbReference>
<evidence type="ECO:0000256" key="11">
    <source>
        <dbReference type="SAM" id="MobiDB-lite"/>
    </source>
</evidence>
<dbReference type="Gene3D" id="3.90.180.10">
    <property type="entry name" value="Medium-chain alcohol dehydrogenases, catalytic domain"/>
    <property type="match status" value="1"/>
</dbReference>
<gene>
    <name evidence="16" type="ORF">FDENT_9726</name>
</gene>
<dbReference type="PROSITE" id="PS50075">
    <property type="entry name" value="CARRIER"/>
    <property type="match status" value="1"/>
</dbReference>
<dbReference type="Pfam" id="PF00755">
    <property type="entry name" value="Carn_acyltransf"/>
    <property type="match status" value="1"/>
</dbReference>
<dbReference type="SUPFAM" id="SSF53335">
    <property type="entry name" value="S-adenosyl-L-methionine-dependent methyltransferases"/>
    <property type="match status" value="1"/>
</dbReference>
<dbReference type="SUPFAM" id="SSF51735">
    <property type="entry name" value="NAD(P)-binding Rossmann-fold domains"/>
    <property type="match status" value="2"/>
</dbReference>
<dbReference type="Pfam" id="PF16197">
    <property type="entry name" value="KAsynt_C_assoc"/>
    <property type="match status" value="1"/>
</dbReference>
<dbReference type="InterPro" id="IPR014043">
    <property type="entry name" value="Acyl_transferase_dom"/>
</dbReference>
<dbReference type="InterPro" id="IPR009081">
    <property type="entry name" value="PP-bd_ACP"/>
</dbReference>
<dbReference type="GO" id="GO:0006633">
    <property type="term" value="P:fatty acid biosynthetic process"/>
    <property type="evidence" value="ECO:0007669"/>
    <property type="project" value="TreeGrafter"/>
</dbReference>
<evidence type="ECO:0000259" key="12">
    <source>
        <dbReference type="PROSITE" id="PS50048"/>
    </source>
</evidence>
<dbReference type="PANTHER" id="PTHR43775">
    <property type="entry name" value="FATTY ACID SYNTHASE"/>
    <property type="match status" value="1"/>
</dbReference>
<dbReference type="InterPro" id="IPR050091">
    <property type="entry name" value="PKS_NRPS_Biosynth_Enz"/>
</dbReference>
<dbReference type="InterPro" id="IPR016036">
    <property type="entry name" value="Malonyl_transacylase_ACP-bd"/>
</dbReference>
<dbReference type="InterPro" id="IPR001138">
    <property type="entry name" value="Zn2Cys6_DnaBD"/>
</dbReference>
<dbReference type="SUPFAM" id="SSF52151">
    <property type="entry name" value="FabD/lysophospholipase-like"/>
    <property type="match status" value="1"/>
</dbReference>
<organism evidence="16 17">
    <name type="scientific">Fusarium denticulatum</name>
    <dbReference type="NCBI Taxonomy" id="48507"/>
    <lineage>
        <taxon>Eukaryota</taxon>
        <taxon>Fungi</taxon>
        <taxon>Dikarya</taxon>
        <taxon>Ascomycota</taxon>
        <taxon>Pezizomycotina</taxon>
        <taxon>Sordariomycetes</taxon>
        <taxon>Hypocreomycetidae</taxon>
        <taxon>Hypocreales</taxon>
        <taxon>Nectriaceae</taxon>
        <taxon>Fusarium</taxon>
        <taxon>Fusarium fujikuroi species complex</taxon>
    </lineage>
</organism>
<dbReference type="CDD" id="cd00833">
    <property type="entry name" value="PKS"/>
    <property type="match status" value="1"/>
</dbReference>
<evidence type="ECO:0000259" key="14">
    <source>
        <dbReference type="PROSITE" id="PS52004"/>
    </source>
</evidence>
<dbReference type="Pfam" id="PF08242">
    <property type="entry name" value="Methyltransf_12"/>
    <property type="match status" value="1"/>
</dbReference>
<dbReference type="GO" id="GO:0031177">
    <property type="term" value="F:phosphopantetheine binding"/>
    <property type="evidence" value="ECO:0007669"/>
    <property type="project" value="InterPro"/>
</dbReference>
<dbReference type="Pfam" id="PF22336">
    <property type="entry name" value="RhiE-like_linker"/>
    <property type="match status" value="1"/>
</dbReference>
<dbReference type="GO" id="GO:0004312">
    <property type="term" value="F:fatty acid synthase activity"/>
    <property type="evidence" value="ECO:0007669"/>
    <property type="project" value="TreeGrafter"/>
</dbReference>
<dbReference type="Gene3D" id="1.10.1200.10">
    <property type="entry name" value="ACP-like"/>
    <property type="match status" value="1"/>
</dbReference>
<dbReference type="Pfam" id="PF08659">
    <property type="entry name" value="KR"/>
    <property type="match status" value="1"/>
</dbReference>
<dbReference type="CDD" id="cd02440">
    <property type="entry name" value="AdoMet_MTases"/>
    <property type="match status" value="1"/>
</dbReference>
<evidence type="ECO:0000259" key="13">
    <source>
        <dbReference type="PROSITE" id="PS50075"/>
    </source>
</evidence>
<dbReference type="InterPro" id="IPR013968">
    <property type="entry name" value="PKS_KR"/>
</dbReference>
<dbReference type="InterPro" id="IPR020843">
    <property type="entry name" value="ER"/>
</dbReference>
<feature type="domain" description="Carrier" evidence="13">
    <location>
        <begin position="2517"/>
        <end position="2595"/>
    </location>
</feature>
<dbReference type="InterPro" id="IPR036291">
    <property type="entry name" value="NAD(P)-bd_dom_sf"/>
</dbReference>
<dbReference type="InterPro" id="IPR020806">
    <property type="entry name" value="PKS_PP-bd"/>
</dbReference>
<dbReference type="SMART" id="SM00826">
    <property type="entry name" value="PKS_DH"/>
    <property type="match status" value="1"/>
</dbReference>
<dbReference type="InterPro" id="IPR001227">
    <property type="entry name" value="Ac_transferase_dom_sf"/>
</dbReference>
<dbReference type="PROSITE" id="PS00463">
    <property type="entry name" value="ZN2_CY6_FUNGAL_1"/>
    <property type="match status" value="1"/>
</dbReference>
<keyword evidence="17" id="KW-1185">Reference proteome</keyword>
<keyword evidence="9" id="KW-0012">Acyltransferase</keyword>
<evidence type="ECO:0000313" key="16">
    <source>
        <dbReference type="EMBL" id="KAF5675591.1"/>
    </source>
</evidence>
<dbReference type="SUPFAM" id="SSF55048">
    <property type="entry name" value="Probable ACP-binding domain of malonyl-CoA ACP transacylase"/>
    <property type="match status" value="1"/>
</dbReference>
<feature type="compositionally biased region" description="Polar residues" evidence="11">
    <location>
        <begin position="463"/>
        <end position="502"/>
    </location>
</feature>
<dbReference type="InterPro" id="IPR057326">
    <property type="entry name" value="KR_dom"/>
</dbReference>
<feature type="region of interest" description="N-terminal hotdog fold" evidence="10">
    <location>
        <begin position="976"/>
        <end position="1117"/>
    </location>
</feature>
<dbReference type="InterPro" id="IPR016035">
    <property type="entry name" value="Acyl_Trfase/lysoPLipase"/>
</dbReference>
<dbReference type="Pfam" id="PF21089">
    <property type="entry name" value="PKS_DH_N"/>
    <property type="match status" value="1"/>
</dbReference>
<dbReference type="Gene3D" id="3.30.559.10">
    <property type="entry name" value="Chloramphenicol acetyltransferase-like domain"/>
    <property type="match status" value="1"/>
</dbReference>
<sequence>MMNPPTPIAIIGVGCRLPGGANNLEKLWELLSEGRNGQTEIPKDRWNADSWFDAYPDAKQSMVTKHGYFLQDDISQFDAKFFGISSAEAHSMDPQQRLFLMTTYEALEDAGIPVETLRGSNTGVYASIFERSYDRMGHKDLSTIGRTHLNGTGESSESISLADKACVCTAAYTTTVLSNRISYCFDLRGPCMTIDTGCSGSLVGLHQACHSLRLGESSLALVGGSQLVIQPDVLSIMSGMGMLNPDGKSYAFDSRGVGYGRGEGVATIVLKRLDDALKDGDRVHAIIANSGMNQDGKTPGLNTPSSEAQAALSLRVYQEAGLNPADTLFVEAHGTGTQAGDREEIASISKVFCEGSDRRNDLYVGSVKTNIGHLEATSGIAGLLKSILVLKQGQIPANLNFIKPKPSLKLYEKKIKIPSELTKLPMPQHNGPARVSVNSFGYGGTNCHVILEDPGSKHELKENTNGTPTDQNGSQSCNGATNGHLTTQLEPLNGSSSPTDGTSAISSTPQLFLFSASTEKALLSTIQNTKQWANTHLLSPQILRSLSYTLAVRKSALSFRRAIVASTPVELLEELDQITHPKRAASLAPLTFIFSGQGAQWHAMGRELINSSHCFRQSMMAMEDIIRQEGGSWSLTEELLRSEGESRIGEAEISQPATTAIQIALVDLLESFAIRPSYVVGHSSGEVAAAYAAGALSRDNAIIVAYHRGVASSMAKAAAAVPGSMMAVTLGEAQAQRYVDRVTTGTISVACVNSPESTTISGDLAAIDELKSLLDAEGFFARKLKVDTAYHSHHMKQIAQHYFRAMQNVKSTDVRSGIKFYSSVTGTTKTTSFGADYWTNNLISQVKFSQALAALRDDQLRNELGMDTSVFIEISPHSALVGPSRQTLTTQGGAKFKFEYLSALTRHKNAVQTVLSLAGKVFELGLKIDLEAVLKMTEAREPEIIWDLKSYPWDLAPFWRESRLSKAHRFRKFPPHDLLGLLDPACTIQEPRWRYIINLDALPWLRDHVVEGFTLYPGAGYLTMAIEAMKQLVQLRATHRSISRFTLRNVIISKSLILKDSDGDEQSGEVEVQLSMSNSQQYEGSRWETFRIWSYDGASESWNENCSGEITVEYKSDEDDEVNGVRESDLRREESIQLLNTARQSCDMEMTKTEFYEFAKLTGNQWDGAFSPINSLKYGNKQGLLDIIIPDVAALMPYRSFKPHLIHPITLDAVHQLSGMLFKKFVSNAPCVPTKITLLEIDANISTRPGNSLTAAMQIEPDGPKASTGQSWVFQQDLDGQLKPVIKLLVNLRAIGEAHQDENRPFIQDKVNRLEWNLDADSMTEASFSRFLSTTLGLDENMTYNYEGRKVSVVEAEEGFRVADQAASIWIRDALTYVEANNFEIKSPHLVKYLGWMKKWIESDYYSQIMSGLCFQDEVSILQRIESLTDAPELQLLARVGRALPQILSGTSDPLSLMLEGNLLIRAYEGGTFSGDYEAAVAYLQLLTFKNPRLRFLEIGAGTGGCTKRLLGGIAGRNSGGGLPIGQYTYTDISSGFFEEARNTFAHWESYMDFKTLDVEGDPLAQGFQPESYDVIVASNVLHATKRMDITMEHVRKLLRPGGSLILVENSPKGAVIGLIFGTLSGWWAHEDEFREDTALMYREQWDKILSRNGFGGIQVTRNSMMVSKAVAPLTSGHSTEHKRIVLIKDAANGGLDEIFKLVKSILTNVKISECTWDQVDICGDTLYLVVDCAETPLLLDPQPQLFTTLNALLASKAKILWVVIQDTPDPVSTAYKGVVSAFARVLRRESGNTEFVTLDIREPAPSPEVLGQAVAGVLQKCFWPVNSDEKSLEPEMAYENGQLLIPRVFPDTTFLKWARSGWNDSTTRQTETALHQSGRALRLEVATPGLLSSLRFVDGDLLPELGADQIEVKPDAYGVNYRDVCVALGQMKPNTPMVGEFAGVVTAIGPDMTESFQVGDRVMGFGAQPYSNISHINGQHAHKIPNWMSYTTAASIPYAYVTAYQCIRNLANLGKGQTILIHSASGAIGQAAIQLAQTIRAEIFCTVGNCEKQQFITDTYSIPRSHIFSSQSGSLKQSIMRLTGGQGVDLVLSTSTGEMLRESLDCVKSLGVFIDLAKTEMQKASLLSMAAFEKSITFHAFDLMTLAERKADQIHRILGEIAKLIESGVLCPMEPSKVYPIEQVEDAFRLMSTRKHIGKVVLVTEPTSIVKCLPAHPTPLRLRKDGTYIVAGGLGDLPSRICHFFAARGAGHIVSLSRRTIDDETRRKHMAAVEAHGGQLHLLKCDITSEEQMANAASFCRALPPVRGVVQGALALRDRTFSQMTVDEWKQPLQPKIAGTINLDKYFASSDLAFFVTLSSIVSVIGKSGQSNYAAGNGFQDAFARAHANHPHTQYASLNIGAVSIDTHGALEASQNETSISTIRASLRQNSVMDISFEEFFANFEYLMTDVARKDGLHQSIQGVTRLSMMEANDEYLLDNPVFNQLQHTLEQKVGGAAKSDKVDFAEALAGVKTMVEAEQLIQDATLAKFAVFLDRPIEEIRVDQSLATIGLDSLVSIELKNWMVRTFQVNLQTSELSGAGSIIALTATVASRSKLVPDEIRQLGPKEIGTDAKESSLSNGDKAHTNHGFYCCRTCKELPRYPLVDLDEAVKDLLNSVGHFAHTREEYTELSRKAHDLAAPDSLGRRLYNKLRAQADDPNVESWIADLLLKALHLKRRYPLAPFGNFLGTHFDSPVVHSQAERAAILTTTLCEFKADRDAGRLEPDFLGTRANCGHSLSWLFNAVREPNVDCDKMMKYPDNEYVAVLRKGHLFKIPLKQAETTVSYDMLKATYQAIVDLDLQDRSWAGMLTTDNRDSWGLNRQKLLSLDSRNTVYFETIEASVFVMCLDDNSPITRADRVHSGYIGDSFNRWHDKCTQIIVTANGRSATIFEHSMIDLMTVSQLSQRLQNAINTLDPGNTTVSNGTIAFNTASLKEIPLVTTEDINSRIETLRKEYFAITSTKQYVPHLINSFGKMLLLSRSAPIKATVDLTIQLASRLYFGYLPASWETVSTAHFHLGRPEIVQVVLKSVMDFCDAALDDTVPRSEARAKLLQAARECNAQIAKGTEGRNYFRLMDVIEVMAQDQKDEEIPELFSDPVWKRGYPQLIMQTMVETKLAEDPGFTMPHPESVWMNYTVFDDSVEPGRKMQNTEQRRIHRACAPCRRKKVKCPGEHPVCSFCQRLGQACEYKPVEAFSPLEIQSQISGISLQGSIPDIAKPANIQGLFQSANHLLELINHRAEKSPLPREPIAEVESNDDRGILAYMSQAAKVWHLVRAYAAMRVGSDSPPPWSTQSDYALVNLRNLELDCRFPLKYRFATNHFGDLPPEVLRQRRDYWGPWIFIQFIHAAIPTLLNHPFLLSLRLKNYRHMIPQTFMYQSFDLISKHTAWIICYLDLVEKQQFEITDPTIAHAVVIVATIHLQHSFVEDSVLRTKAQRGYDKCMRFLDHMGSTWPVVLTMTEKLRKLQDSITNVPASSDQCGDTRRSWSIDVQLLWELLVYEKAGRDTNSPDKSIYDGTITLDAEHGAQDVGGDFAIVGSAGISGHKGALREISAYAPQDKDPYETLGNLATPSRNRSIMQESSAFGDRNCDNLPDFGMVDQGNFLLQAEDFGRAINDWMNLDMIDAL</sequence>
<dbReference type="CDD" id="cd00067">
    <property type="entry name" value="GAL4"/>
    <property type="match status" value="1"/>
</dbReference>
<dbReference type="InterPro" id="IPR049552">
    <property type="entry name" value="PKS_DH_N"/>
</dbReference>
<dbReference type="InterPro" id="IPR056501">
    <property type="entry name" value="NAD-bd_HRPKS_sdrA"/>
</dbReference>
<dbReference type="Pfam" id="PF14765">
    <property type="entry name" value="PS-DH"/>
    <property type="match status" value="1"/>
</dbReference>
<dbReference type="CDD" id="cd05195">
    <property type="entry name" value="enoyl_red"/>
    <property type="match status" value="1"/>
</dbReference>
<dbReference type="InterPro" id="IPR042231">
    <property type="entry name" value="Cho/carn_acyl_trans_2"/>
</dbReference>
<keyword evidence="5" id="KW-0521">NADP</keyword>
<dbReference type="Gene3D" id="4.10.240.10">
    <property type="entry name" value="Zn(2)-C6 fungal-type DNA-binding domain"/>
    <property type="match status" value="1"/>
</dbReference>
<dbReference type="PANTHER" id="PTHR43775:SF22">
    <property type="entry name" value="SYNTHASE, PUTATIVE (JCVI)-RELATED"/>
    <property type="match status" value="1"/>
</dbReference>
<dbReference type="GO" id="GO:0044550">
    <property type="term" value="P:secondary metabolite biosynthetic process"/>
    <property type="evidence" value="ECO:0007669"/>
    <property type="project" value="TreeGrafter"/>
</dbReference>
<dbReference type="SMART" id="SM00823">
    <property type="entry name" value="PKS_PP"/>
    <property type="match status" value="1"/>
</dbReference>
<evidence type="ECO:0000256" key="1">
    <source>
        <dbReference type="ARBA" id="ARBA00022450"/>
    </source>
</evidence>
<dbReference type="Pfam" id="PF02801">
    <property type="entry name" value="Ketoacyl-synt_C"/>
    <property type="match status" value="1"/>
</dbReference>
<keyword evidence="2" id="KW-0597">Phosphoprotein</keyword>
<evidence type="ECO:0000256" key="9">
    <source>
        <dbReference type="ARBA" id="ARBA00023315"/>
    </source>
</evidence>
<dbReference type="InterPro" id="IPR020841">
    <property type="entry name" value="PKS_Beta-ketoAc_synthase_dom"/>
</dbReference>
<feature type="region of interest" description="C-terminal hotdog fold" evidence="10">
    <location>
        <begin position="1147"/>
        <end position="1301"/>
    </location>
</feature>
<evidence type="ECO:0000256" key="2">
    <source>
        <dbReference type="ARBA" id="ARBA00022553"/>
    </source>
</evidence>
<dbReference type="InterPro" id="IPR013217">
    <property type="entry name" value="Methyltransf_12"/>
</dbReference>
<evidence type="ECO:0000313" key="17">
    <source>
        <dbReference type="Proteomes" id="UP000562682"/>
    </source>
</evidence>
<evidence type="ECO:0000256" key="5">
    <source>
        <dbReference type="ARBA" id="ARBA00022857"/>
    </source>
</evidence>
<dbReference type="GO" id="GO:0016491">
    <property type="term" value="F:oxidoreductase activity"/>
    <property type="evidence" value="ECO:0007669"/>
    <property type="project" value="UniProtKB-KW"/>
</dbReference>
<dbReference type="EMBL" id="JAAOAK010000304">
    <property type="protein sequence ID" value="KAF5675591.1"/>
    <property type="molecule type" value="Genomic_DNA"/>
</dbReference>
<dbReference type="InterPro" id="IPR011032">
    <property type="entry name" value="GroES-like_sf"/>
</dbReference>
<dbReference type="SUPFAM" id="SSF47336">
    <property type="entry name" value="ACP-like"/>
    <property type="match status" value="1"/>
</dbReference>
<dbReference type="Pfam" id="PF00698">
    <property type="entry name" value="Acyl_transf_1"/>
    <property type="match status" value="1"/>
</dbReference>
<dbReference type="GO" id="GO:0000981">
    <property type="term" value="F:DNA-binding transcription factor activity, RNA polymerase II-specific"/>
    <property type="evidence" value="ECO:0007669"/>
    <property type="project" value="InterPro"/>
</dbReference>
<dbReference type="Gene3D" id="3.40.50.150">
    <property type="entry name" value="Vaccinia Virus protein VP39"/>
    <property type="match status" value="1"/>
</dbReference>
<dbReference type="InterPro" id="IPR036736">
    <property type="entry name" value="ACP-like_sf"/>
</dbReference>
<dbReference type="CDD" id="cd05274">
    <property type="entry name" value="KR_FAS_SDR_x"/>
    <property type="match status" value="1"/>
</dbReference>
<keyword evidence="7" id="KW-0539">Nucleus</keyword>
<comment type="caution">
    <text evidence="16">The sequence shown here is derived from an EMBL/GenBank/DDBJ whole genome shotgun (WGS) entry which is preliminary data.</text>
</comment>
<accession>A0A8H5TT25</accession>
<protein>
    <submittedName>
        <fullName evidence="16">Polyketide synthase</fullName>
    </submittedName>
</protein>
<dbReference type="Pfam" id="PF23114">
    <property type="entry name" value="NAD-bd_HRPKS_sdrA"/>
    <property type="match status" value="1"/>
</dbReference>
<keyword evidence="6" id="KW-0560">Oxidoreductase</keyword>
<feature type="domain" description="PKS/mFAS DH" evidence="15">
    <location>
        <begin position="976"/>
        <end position="1301"/>
    </location>
</feature>
<dbReference type="PROSITE" id="PS52019">
    <property type="entry name" value="PKS_MFAS_DH"/>
    <property type="match status" value="1"/>
</dbReference>
<dbReference type="InterPro" id="IPR014031">
    <property type="entry name" value="Ketoacyl_synth_C"/>
</dbReference>
<feature type="active site" description="Proton acceptor; for dehydratase activity" evidence="10">
    <location>
        <position position="1008"/>
    </location>
</feature>
<dbReference type="Proteomes" id="UP000562682">
    <property type="component" value="Unassembled WGS sequence"/>
</dbReference>
<evidence type="ECO:0000256" key="4">
    <source>
        <dbReference type="ARBA" id="ARBA00022737"/>
    </source>
</evidence>
<dbReference type="SMART" id="SM00827">
    <property type="entry name" value="PKS_AT"/>
    <property type="match status" value="1"/>
</dbReference>
<dbReference type="PROSITE" id="PS50048">
    <property type="entry name" value="ZN2_CY6_FUNGAL_2"/>
    <property type="match status" value="1"/>
</dbReference>
<dbReference type="Gene3D" id="3.40.50.720">
    <property type="entry name" value="NAD(P)-binding Rossmann-like Domain"/>
    <property type="match status" value="1"/>
</dbReference>
<dbReference type="SUPFAM" id="SSF52777">
    <property type="entry name" value="CoA-dependent acyltransferases"/>
    <property type="match status" value="2"/>
</dbReference>
<dbReference type="InterPro" id="IPR020807">
    <property type="entry name" value="PKS_DH"/>
</dbReference>
<dbReference type="Gene3D" id="3.40.47.10">
    <property type="match status" value="1"/>
</dbReference>
<dbReference type="InterPro" id="IPR054514">
    <property type="entry name" value="RhiE-like_linker"/>
</dbReference>
<reference evidence="16 17" key="1">
    <citation type="submission" date="2020-05" db="EMBL/GenBank/DDBJ databases">
        <title>Identification and distribution of gene clusters putatively required for synthesis of sphingolipid metabolism inhibitors in phylogenetically diverse species of the filamentous fungus Fusarium.</title>
        <authorList>
            <person name="Kim H.-S."/>
            <person name="Busman M."/>
            <person name="Brown D.W."/>
            <person name="Divon H."/>
            <person name="Uhlig S."/>
            <person name="Proctor R.H."/>
        </authorList>
    </citation>
    <scope>NUCLEOTIDE SEQUENCE [LARGE SCALE GENOMIC DNA]</scope>
    <source>
        <strain evidence="16 17">NRRL 25311</strain>
    </source>
</reference>
<keyword evidence="3" id="KW-0808">Transferase</keyword>
<keyword evidence="1" id="KW-0596">Phosphopantetheine</keyword>
<dbReference type="InterPro" id="IPR039551">
    <property type="entry name" value="Cho/carn_acyl_trans"/>
</dbReference>
<evidence type="ECO:0000256" key="10">
    <source>
        <dbReference type="PROSITE-ProRule" id="PRU01363"/>
    </source>
</evidence>
<dbReference type="InterPro" id="IPR029063">
    <property type="entry name" value="SAM-dependent_MTases_sf"/>
</dbReference>
<dbReference type="Pfam" id="PF00109">
    <property type="entry name" value="ketoacyl-synt"/>
    <property type="match status" value="1"/>
</dbReference>
<feature type="domain" description="Ketosynthase family 3 (KS3)" evidence="14">
    <location>
        <begin position="5"/>
        <end position="453"/>
    </location>
</feature>
<dbReference type="SUPFAM" id="SSF53901">
    <property type="entry name" value="Thiolase-like"/>
    <property type="match status" value="1"/>
</dbReference>
<dbReference type="Pfam" id="PF23297">
    <property type="entry name" value="ACP_SdgA_C"/>
    <property type="match status" value="1"/>
</dbReference>